<dbReference type="PROSITE" id="PS51257">
    <property type="entry name" value="PROKAR_LIPOPROTEIN"/>
    <property type="match status" value="1"/>
</dbReference>
<dbReference type="InterPro" id="IPR025645">
    <property type="entry name" value="DUF4349"/>
</dbReference>
<feature type="signal peptide" evidence="2">
    <location>
        <begin position="1"/>
        <end position="17"/>
    </location>
</feature>
<feature type="chain" id="PRO_5043983681" description="DUF4349 domain-containing protein" evidence="2">
    <location>
        <begin position="18"/>
        <end position="223"/>
    </location>
</feature>
<keyword evidence="2" id="KW-0732">Signal</keyword>
<feature type="coiled-coil region" evidence="1">
    <location>
        <begin position="131"/>
        <end position="185"/>
    </location>
</feature>
<gene>
    <name evidence="4" type="ORF">NT6N_10900</name>
</gene>
<evidence type="ECO:0000256" key="1">
    <source>
        <dbReference type="SAM" id="Coils"/>
    </source>
</evidence>
<evidence type="ECO:0000313" key="4">
    <source>
        <dbReference type="EMBL" id="BDS06050.1"/>
    </source>
</evidence>
<protein>
    <recommendedName>
        <fullName evidence="3">DUF4349 domain-containing protein</fullName>
    </recommendedName>
</protein>
<sequence>MKTILRLVFACSISLFTACTTSSLAPSAPPMAKSSAYGEARTSRVLVKTGSMSIEVNSVKESTAKVRGLVKQKKGYVENITSNDSGSSSASLTVRVPKNSLLTTMDELAALGKVTSRNVEVEDVTDEWIDLQAKVKNLRALRDRLRRLLEKAGNVKDVLAVEKELTRVQSELDSLEGRIKAMQQNVSYSKISIRIHHKSIPGPLGVVSKGTWWGVKKLFVIRD</sequence>
<feature type="domain" description="DUF4349" evidence="3">
    <location>
        <begin position="44"/>
        <end position="202"/>
    </location>
</feature>
<dbReference type="Pfam" id="PF14257">
    <property type="entry name" value="DUF4349"/>
    <property type="match status" value="1"/>
</dbReference>
<reference evidence="4" key="1">
    <citation type="submission" date="2024-07" db="EMBL/GenBank/DDBJ databases">
        <title>Complete genome sequence of Verrucomicrobiaceae bacterium NT6N.</title>
        <authorList>
            <person name="Huang C."/>
            <person name="Takami H."/>
            <person name="Hamasaki K."/>
        </authorList>
    </citation>
    <scope>NUCLEOTIDE SEQUENCE</scope>
    <source>
        <strain evidence="4">NT6N</strain>
    </source>
</reference>
<dbReference type="AlphaFoldDB" id="A0AAT9FJ81"/>
<evidence type="ECO:0000259" key="3">
    <source>
        <dbReference type="Pfam" id="PF14257"/>
    </source>
</evidence>
<organism evidence="4">
    <name type="scientific">Oceaniferula spumae</name>
    <dbReference type="NCBI Taxonomy" id="2979115"/>
    <lineage>
        <taxon>Bacteria</taxon>
        <taxon>Pseudomonadati</taxon>
        <taxon>Verrucomicrobiota</taxon>
        <taxon>Verrucomicrobiia</taxon>
        <taxon>Verrucomicrobiales</taxon>
        <taxon>Verrucomicrobiaceae</taxon>
        <taxon>Oceaniferula</taxon>
    </lineage>
</organism>
<name>A0AAT9FJ81_9BACT</name>
<proteinExistence type="predicted"/>
<accession>A0AAT9FJ81</accession>
<keyword evidence="1" id="KW-0175">Coiled coil</keyword>
<dbReference type="EMBL" id="AP026866">
    <property type="protein sequence ID" value="BDS06050.1"/>
    <property type="molecule type" value="Genomic_DNA"/>
</dbReference>
<dbReference type="KEGG" id="osu:NT6N_10900"/>
<evidence type="ECO:0000256" key="2">
    <source>
        <dbReference type="SAM" id="SignalP"/>
    </source>
</evidence>